<keyword evidence="3" id="KW-1185">Reference proteome</keyword>
<dbReference type="PANTHER" id="PTHR37610:SF101">
    <property type="entry name" value="(RAPE) HYPOTHETICAL PROTEIN"/>
    <property type="match status" value="1"/>
</dbReference>
<organism evidence="2 3">
    <name type="scientific">Vitis vinifera</name>
    <name type="common">Grape</name>
    <dbReference type="NCBI Taxonomy" id="29760"/>
    <lineage>
        <taxon>Eukaryota</taxon>
        <taxon>Viridiplantae</taxon>
        <taxon>Streptophyta</taxon>
        <taxon>Embryophyta</taxon>
        <taxon>Tracheophyta</taxon>
        <taxon>Spermatophyta</taxon>
        <taxon>Magnoliopsida</taxon>
        <taxon>eudicotyledons</taxon>
        <taxon>Gunneridae</taxon>
        <taxon>Pentapetalae</taxon>
        <taxon>rosids</taxon>
        <taxon>Vitales</taxon>
        <taxon>Vitaceae</taxon>
        <taxon>Viteae</taxon>
        <taxon>Vitis</taxon>
    </lineage>
</organism>
<feature type="domain" description="Retrotransposon Copia-like N-terminal" evidence="1">
    <location>
        <begin position="1"/>
        <end position="22"/>
    </location>
</feature>
<sequence>MWTALRAKKKYGFVDGTIKQPAKNASKIEDWWTVNSMLVSWVFNTIEPKLRSTISHMEIVKDMWDDIRERFSIGNRPQVQQLRSNLANCKQNGQASVTYYGQLKMI</sequence>
<dbReference type="Pfam" id="PF14244">
    <property type="entry name" value="Retrotran_gag_3"/>
    <property type="match status" value="1"/>
</dbReference>
<evidence type="ECO:0000313" key="2">
    <source>
        <dbReference type="EMBL" id="WJZ85564.1"/>
    </source>
</evidence>
<evidence type="ECO:0000313" key="3">
    <source>
        <dbReference type="Proteomes" id="UP001227230"/>
    </source>
</evidence>
<reference evidence="2 3" key="1">
    <citation type="journal article" date="2023" name="Hortic Res">
        <title>The complete reference genome for grapevine (Vitis vinifera L.) genetics and breeding.</title>
        <authorList>
            <person name="Shi X."/>
            <person name="Cao S."/>
            <person name="Wang X."/>
            <person name="Huang S."/>
            <person name="Wang Y."/>
            <person name="Liu Z."/>
            <person name="Liu W."/>
            <person name="Leng X."/>
            <person name="Peng Y."/>
            <person name="Wang N."/>
            <person name="Wang Y."/>
            <person name="Ma Z."/>
            <person name="Xu X."/>
            <person name="Zhang F."/>
            <person name="Xue H."/>
            <person name="Zhong H."/>
            <person name="Wang Y."/>
            <person name="Zhang K."/>
            <person name="Velt A."/>
            <person name="Avia K."/>
            <person name="Holtgrawe D."/>
            <person name="Grimplet J."/>
            <person name="Matus J.T."/>
            <person name="Ware D."/>
            <person name="Wu X."/>
            <person name="Wang H."/>
            <person name="Liu C."/>
            <person name="Fang Y."/>
            <person name="Rustenholz C."/>
            <person name="Cheng Z."/>
            <person name="Xiao H."/>
            <person name="Zhou Y."/>
        </authorList>
    </citation>
    <scope>NUCLEOTIDE SEQUENCE [LARGE SCALE GENOMIC DNA]</scope>
    <source>
        <strain evidence="3">cv. Pinot noir / PN40024</strain>
        <tissue evidence="2">Leaf</tissue>
    </source>
</reference>
<dbReference type="Proteomes" id="UP001227230">
    <property type="component" value="Chromosome 4"/>
</dbReference>
<gene>
    <name evidence="2" type="ORF">VitviT2T_005090</name>
</gene>
<dbReference type="EMBL" id="CP126651">
    <property type="protein sequence ID" value="WJZ85564.1"/>
    <property type="molecule type" value="Genomic_DNA"/>
</dbReference>
<name>A0ABY9BS90_VITVI</name>
<dbReference type="PANTHER" id="PTHR37610">
    <property type="entry name" value="CCHC-TYPE DOMAIN-CONTAINING PROTEIN"/>
    <property type="match status" value="1"/>
</dbReference>
<dbReference type="InterPro" id="IPR029472">
    <property type="entry name" value="Copia-like_N"/>
</dbReference>
<evidence type="ECO:0000259" key="1">
    <source>
        <dbReference type="Pfam" id="PF14244"/>
    </source>
</evidence>
<proteinExistence type="predicted"/>
<accession>A0ABY9BS90</accession>
<protein>
    <recommendedName>
        <fullName evidence="1">Retrotransposon Copia-like N-terminal domain-containing protein</fullName>
    </recommendedName>
</protein>